<evidence type="ECO:0000313" key="7">
    <source>
        <dbReference type="Proteomes" id="UP000561726"/>
    </source>
</evidence>
<organism evidence="4 6">
    <name type="scientific">Cryobacterium roopkundense</name>
    <dbReference type="NCBI Taxonomy" id="1001240"/>
    <lineage>
        <taxon>Bacteria</taxon>
        <taxon>Bacillati</taxon>
        <taxon>Actinomycetota</taxon>
        <taxon>Actinomycetes</taxon>
        <taxon>Micrococcales</taxon>
        <taxon>Microbacteriaceae</taxon>
        <taxon>Cryobacterium</taxon>
    </lineage>
</organism>
<dbReference type="STRING" id="1001240.GY21_17095"/>
<dbReference type="Proteomes" id="UP000029864">
    <property type="component" value="Unassembled WGS sequence"/>
</dbReference>
<reference evidence="5 7" key="2">
    <citation type="submission" date="2020-08" db="EMBL/GenBank/DDBJ databases">
        <title>Sequencing the genomes of 1000 actinobacteria strains.</title>
        <authorList>
            <person name="Klenk H.-P."/>
        </authorList>
    </citation>
    <scope>NUCLEOTIDE SEQUENCE [LARGE SCALE GENOMIC DNA]</scope>
    <source>
        <strain evidence="5 7">DSM 21065</strain>
    </source>
</reference>
<evidence type="ECO:0000313" key="5">
    <source>
        <dbReference type="EMBL" id="MBB5642359.1"/>
    </source>
</evidence>
<keyword evidence="6" id="KW-1185">Reference proteome</keyword>
<feature type="transmembrane region" description="Helical" evidence="1">
    <location>
        <begin position="89"/>
        <end position="108"/>
    </location>
</feature>
<evidence type="ECO:0000259" key="2">
    <source>
        <dbReference type="Pfam" id="PF01757"/>
    </source>
</evidence>
<name>A0A099J1S9_9MICO</name>
<dbReference type="Proteomes" id="UP000561726">
    <property type="component" value="Unassembled WGS sequence"/>
</dbReference>
<evidence type="ECO:0000259" key="3">
    <source>
        <dbReference type="Pfam" id="PF19040"/>
    </source>
</evidence>
<evidence type="ECO:0000313" key="6">
    <source>
        <dbReference type="Proteomes" id="UP000029864"/>
    </source>
</evidence>
<dbReference type="PANTHER" id="PTHR23028">
    <property type="entry name" value="ACETYLTRANSFERASE"/>
    <property type="match status" value="1"/>
</dbReference>
<feature type="transmembrane region" description="Helical" evidence="1">
    <location>
        <begin position="342"/>
        <end position="359"/>
    </location>
</feature>
<dbReference type="OrthoDB" id="3404679at2"/>
<dbReference type="GO" id="GO:0016747">
    <property type="term" value="F:acyltransferase activity, transferring groups other than amino-acyl groups"/>
    <property type="evidence" value="ECO:0007669"/>
    <property type="project" value="InterPro"/>
</dbReference>
<dbReference type="InterPro" id="IPR002656">
    <property type="entry name" value="Acyl_transf_3_dom"/>
</dbReference>
<accession>A0A099J1S9</accession>
<feature type="transmembrane region" description="Helical" evidence="1">
    <location>
        <begin position="188"/>
        <end position="206"/>
    </location>
</feature>
<evidence type="ECO:0000256" key="1">
    <source>
        <dbReference type="SAM" id="Phobius"/>
    </source>
</evidence>
<feature type="transmembrane region" description="Helical" evidence="1">
    <location>
        <begin position="50"/>
        <end position="68"/>
    </location>
</feature>
<comment type="caution">
    <text evidence="4">The sequence shown here is derived from an EMBL/GenBank/DDBJ whole genome shotgun (WGS) entry which is preliminary data.</text>
</comment>
<sequence>MPTDAPRPAPAAPVVKLHFRADINGLRALAIVPVVLFHAGLPGFSGGFTGVDVFFVISGYLITSNLLREVDRTGRLRLGAFWAARLRRLGPALAVMIVVTVLASLVVLSPLEWAALAQQAAAAALYVSNVLFAAQSSNYFAEGLDQSVLLHTWTLGVEEQFYLLWPLLILGACRLARSRRGGLRRTLVAAFAITLLASFALSVWQTDAHPAWAFYLLPSRAWEFAAAGLLAAIPLGARIRRRRSRVLLAAAGLALVLAGVFLLSDATPFPGVAAVVPVLGTLLLIVAGTPRGDAVPERPAGVTRLLGTAGLQWIGSRSYSWYLWHWPVIILVMAALRTQSPVVGSIAALVSLGIAALSYRYVEQKARVNARLVRSAPLTFGVMGTSVALVLLLSGGVSAGAGIATASEALAPYQAAVAARGQATCSERTTADSGIHYCVAGDETAERTVMLVGDSHAGMWQEALSTAAQAEGYRLVARWLSACPAIPVAVVNAEGVNDAECTQFRAGTVRLIGEERPAAVLIVNANSYLGRVIGDTGGALSPAAQGERWAAAYAQFVSQVRGFGAVAASIEDNPQFSFDPVMCLTRVFGSAAACSPPLESALATTEALRRAEAAAVEALHVAPRLLTVERMCDGRSCRVLVGRDPILADQGHLSAAFTALQAPDLRRFLSQAVAGRG</sequence>
<feature type="transmembrane region" description="Helical" evidence="1">
    <location>
        <begin position="245"/>
        <end position="263"/>
    </location>
</feature>
<protein>
    <submittedName>
        <fullName evidence="5">Peptidoglycan/LPS O-acetylase OafA/YrhL</fullName>
    </submittedName>
</protein>
<reference evidence="4 6" key="1">
    <citation type="submission" date="2014-08" db="EMBL/GenBank/DDBJ databases">
        <authorList>
            <person name="Sisinthy S."/>
        </authorList>
    </citation>
    <scope>NUCLEOTIDE SEQUENCE [LARGE SCALE GENOMIC DNA]</scope>
    <source>
        <strain evidence="4 6">RuG17</strain>
    </source>
</reference>
<feature type="transmembrane region" description="Helical" evidence="1">
    <location>
        <begin position="212"/>
        <end position="233"/>
    </location>
</feature>
<evidence type="ECO:0000313" key="4">
    <source>
        <dbReference type="EMBL" id="KGJ72181.1"/>
    </source>
</evidence>
<dbReference type="AlphaFoldDB" id="A0A099J1S9"/>
<dbReference type="GO" id="GO:0009103">
    <property type="term" value="P:lipopolysaccharide biosynthetic process"/>
    <property type="evidence" value="ECO:0007669"/>
    <property type="project" value="TreeGrafter"/>
</dbReference>
<feature type="transmembrane region" description="Helical" evidence="1">
    <location>
        <begin position="319"/>
        <end position="336"/>
    </location>
</feature>
<dbReference type="Pfam" id="PF01757">
    <property type="entry name" value="Acyl_transf_3"/>
    <property type="match status" value="1"/>
</dbReference>
<feature type="transmembrane region" description="Helical" evidence="1">
    <location>
        <begin position="269"/>
        <end position="288"/>
    </location>
</feature>
<keyword evidence="1" id="KW-1133">Transmembrane helix</keyword>
<dbReference type="Pfam" id="PF19040">
    <property type="entry name" value="SGNH"/>
    <property type="match status" value="1"/>
</dbReference>
<feature type="domain" description="Acyltransferase 3" evidence="2">
    <location>
        <begin position="21"/>
        <end position="359"/>
    </location>
</feature>
<dbReference type="EMBL" id="JACHBQ010000001">
    <property type="protein sequence ID" value="MBB5642359.1"/>
    <property type="molecule type" value="Genomic_DNA"/>
</dbReference>
<dbReference type="EMBL" id="JPXF01000091">
    <property type="protein sequence ID" value="KGJ72181.1"/>
    <property type="molecule type" value="Genomic_DNA"/>
</dbReference>
<dbReference type="InterPro" id="IPR043968">
    <property type="entry name" value="SGNH"/>
</dbReference>
<feature type="transmembrane region" description="Helical" evidence="1">
    <location>
        <begin position="380"/>
        <end position="404"/>
    </location>
</feature>
<dbReference type="PANTHER" id="PTHR23028:SF53">
    <property type="entry name" value="ACYL_TRANSF_3 DOMAIN-CONTAINING PROTEIN"/>
    <property type="match status" value="1"/>
</dbReference>
<dbReference type="eggNOG" id="COG1835">
    <property type="taxonomic scope" value="Bacteria"/>
</dbReference>
<dbReference type="InterPro" id="IPR050879">
    <property type="entry name" value="Acyltransferase_3"/>
</dbReference>
<keyword evidence="1" id="KW-0812">Transmembrane</keyword>
<dbReference type="RefSeq" id="WP_035838574.1">
    <property type="nucleotide sequence ID" value="NZ_JACHBQ010000001.1"/>
</dbReference>
<dbReference type="GO" id="GO:0016020">
    <property type="term" value="C:membrane"/>
    <property type="evidence" value="ECO:0007669"/>
    <property type="project" value="TreeGrafter"/>
</dbReference>
<keyword evidence="1" id="KW-0472">Membrane</keyword>
<gene>
    <name evidence="5" type="ORF">BJ997_002907</name>
    <name evidence="4" type="ORF">GY21_17095</name>
</gene>
<proteinExistence type="predicted"/>
<feature type="domain" description="SGNH" evidence="3">
    <location>
        <begin position="425"/>
        <end position="664"/>
    </location>
</feature>